<dbReference type="Proteomes" id="UP001179361">
    <property type="component" value="Unassembled WGS sequence"/>
</dbReference>
<proteinExistence type="predicted"/>
<reference evidence="2" key="1">
    <citation type="submission" date="2021-11" db="EMBL/GenBank/DDBJ databases">
        <title>The complete genome of Massilia sp sp. G4R7.</title>
        <authorList>
            <person name="Liu L."/>
            <person name="Yue J."/>
            <person name="Yuan J."/>
            <person name="Yang F."/>
            <person name="Li L."/>
        </authorList>
    </citation>
    <scope>NUCLEOTIDE SEQUENCE</scope>
    <source>
        <strain evidence="2">G4R7</strain>
    </source>
</reference>
<evidence type="ECO:0000259" key="1">
    <source>
        <dbReference type="PROSITE" id="PS50943"/>
    </source>
</evidence>
<keyword evidence="3" id="KW-1185">Reference proteome</keyword>
<dbReference type="PANTHER" id="PTHR35010">
    <property type="entry name" value="BLL4672 PROTEIN-RELATED"/>
    <property type="match status" value="1"/>
</dbReference>
<gene>
    <name evidence="2" type="ORF">LQ564_10465</name>
</gene>
<sequence>MLSILVLAYRSQDMCSRDVNFGSELFALRRLKGITQADVASRAGLGRGYYSQLENSKKGPPSPRLLRQIAAALELDAEQTRRLLAVAVADRCAAACESTTASTPVAMLVKSLVQAASLITTEKAARIEAILLED</sequence>
<dbReference type="CDD" id="cd00093">
    <property type="entry name" value="HTH_XRE"/>
    <property type="match status" value="1"/>
</dbReference>
<name>A0ABS8Q4R2_9BURK</name>
<dbReference type="Gene3D" id="1.10.260.40">
    <property type="entry name" value="lambda repressor-like DNA-binding domains"/>
    <property type="match status" value="1"/>
</dbReference>
<dbReference type="InterPro" id="IPR010982">
    <property type="entry name" value="Lambda_DNA-bd_dom_sf"/>
</dbReference>
<dbReference type="RefSeq" id="WP_231058033.1">
    <property type="nucleotide sequence ID" value="NZ_JAJNOC010000002.1"/>
</dbReference>
<evidence type="ECO:0000313" key="3">
    <source>
        <dbReference type="Proteomes" id="UP001179361"/>
    </source>
</evidence>
<protein>
    <submittedName>
        <fullName evidence="2">Helix-turn-helix domain-containing protein</fullName>
    </submittedName>
</protein>
<dbReference type="SUPFAM" id="SSF47413">
    <property type="entry name" value="lambda repressor-like DNA-binding domains"/>
    <property type="match status" value="1"/>
</dbReference>
<comment type="caution">
    <text evidence="2">The sequence shown here is derived from an EMBL/GenBank/DDBJ whole genome shotgun (WGS) entry which is preliminary data.</text>
</comment>
<dbReference type="PROSITE" id="PS50943">
    <property type="entry name" value="HTH_CROC1"/>
    <property type="match status" value="1"/>
</dbReference>
<dbReference type="InterPro" id="IPR001387">
    <property type="entry name" value="Cro/C1-type_HTH"/>
</dbReference>
<feature type="domain" description="HTH cro/C1-type" evidence="1">
    <location>
        <begin position="27"/>
        <end position="80"/>
    </location>
</feature>
<organism evidence="2 3">
    <name type="scientific">Massilia phyllostachyos</name>
    <dbReference type="NCBI Taxonomy" id="2898585"/>
    <lineage>
        <taxon>Bacteria</taxon>
        <taxon>Pseudomonadati</taxon>
        <taxon>Pseudomonadota</taxon>
        <taxon>Betaproteobacteria</taxon>
        <taxon>Burkholderiales</taxon>
        <taxon>Oxalobacteraceae</taxon>
        <taxon>Telluria group</taxon>
        <taxon>Massilia</taxon>
    </lineage>
</organism>
<evidence type="ECO:0000313" key="2">
    <source>
        <dbReference type="EMBL" id="MCD2516730.1"/>
    </source>
</evidence>
<dbReference type="EMBL" id="JAJNOC010000002">
    <property type="protein sequence ID" value="MCD2516730.1"/>
    <property type="molecule type" value="Genomic_DNA"/>
</dbReference>
<dbReference type="PANTHER" id="PTHR35010:SF2">
    <property type="entry name" value="BLL4672 PROTEIN"/>
    <property type="match status" value="1"/>
</dbReference>
<accession>A0ABS8Q4R2</accession>
<dbReference type="Pfam" id="PF13560">
    <property type="entry name" value="HTH_31"/>
    <property type="match status" value="1"/>
</dbReference>
<dbReference type="SMART" id="SM00530">
    <property type="entry name" value="HTH_XRE"/>
    <property type="match status" value="1"/>
</dbReference>